<keyword evidence="1" id="KW-1133">Transmembrane helix</keyword>
<reference evidence="2 3" key="1">
    <citation type="submission" date="2018-07" db="EMBL/GenBank/DDBJ databases">
        <title>Genomic Encyclopedia of Type Strains, Phase IV (KMG-IV): sequencing the most valuable type-strain genomes for metagenomic binning, comparative biology and taxonomic classification.</title>
        <authorList>
            <person name="Goeker M."/>
        </authorList>
    </citation>
    <scope>NUCLEOTIDE SEQUENCE [LARGE SCALE GENOMIC DNA]</scope>
    <source>
        <strain evidence="2 3">DSM 14364</strain>
    </source>
</reference>
<accession>A0A370HR31</accession>
<evidence type="ECO:0000256" key="1">
    <source>
        <dbReference type="SAM" id="Phobius"/>
    </source>
</evidence>
<keyword evidence="3" id="KW-1185">Reference proteome</keyword>
<keyword evidence="1" id="KW-0472">Membrane</keyword>
<proteinExistence type="predicted"/>
<comment type="caution">
    <text evidence="2">The sequence shown here is derived from an EMBL/GenBank/DDBJ whole genome shotgun (WGS) entry which is preliminary data.</text>
</comment>
<dbReference type="OrthoDB" id="8021313at2"/>
<sequence length="93" mass="10367">MASSIELVVLLSFAGLAGFIGLQLMWVRHRPPPVRRRPKRTAIDPIMGARDRIEIYDSGGSFIPMPGHLTTRDEMVAWMTKELPKLTADPPKG</sequence>
<feature type="transmembrane region" description="Helical" evidence="1">
    <location>
        <begin position="6"/>
        <end position="27"/>
    </location>
</feature>
<dbReference type="AlphaFoldDB" id="A0A370HR31"/>
<keyword evidence="1" id="KW-0812">Transmembrane</keyword>
<dbReference type="Proteomes" id="UP000254925">
    <property type="component" value="Unassembled WGS sequence"/>
</dbReference>
<dbReference type="RefSeq" id="WP_114769152.1">
    <property type="nucleotide sequence ID" value="NZ_QQBB01000002.1"/>
</dbReference>
<evidence type="ECO:0000313" key="3">
    <source>
        <dbReference type="Proteomes" id="UP000254925"/>
    </source>
</evidence>
<protein>
    <submittedName>
        <fullName evidence="2">Uncharacterized protein</fullName>
    </submittedName>
</protein>
<gene>
    <name evidence="2" type="ORF">DES45_102347</name>
</gene>
<organism evidence="2 3">
    <name type="scientific">Microvirga subterranea</name>
    <dbReference type="NCBI Taxonomy" id="186651"/>
    <lineage>
        <taxon>Bacteria</taxon>
        <taxon>Pseudomonadati</taxon>
        <taxon>Pseudomonadota</taxon>
        <taxon>Alphaproteobacteria</taxon>
        <taxon>Hyphomicrobiales</taxon>
        <taxon>Methylobacteriaceae</taxon>
        <taxon>Microvirga</taxon>
    </lineage>
</organism>
<name>A0A370HR31_9HYPH</name>
<dbReference type="EMBL" id="QQBB01000002">
    <property type="protein sequence ID" value="RDI60958.1"/>
    <property type="molecule type" value="Genomic_DNA"/>
</dbReference>
<evidence type="ECO:0000313" key="2">
    <source>
        <dbReference type="EMBL" id="RDI60958.1"/>
    </source>
</evidence>